<gene>
    <name evidence="1" type="ORF">OA50_03921</name>
</gene>
<accession>A0A0B3S434</accession>
<evidence type="ECO:0000313" key="1">
    <source>
        <dbReference type="EMBL" id="KHQ51426.1"/>
    </source>
</evidence>
<dbReference type="STRING" id="561184.SAMN05216376_11537"/>
<dbReference type="EMBL" id="JSUQ01000017">
    <property type="protein sequence ID" value="KHQ51426.1"/>
    <property type="molecule type" value="Genomic_DNA"/>
</dbReference>
<evidence type="ECO:0000313" key="2">
    <source>
        <dbReference type="Proteomes" id="UP000030960"/>
    </source>
</evidence>
<organism evidence="1 2">
    <name type="scientific">Mameliella alba</name>
    <dbReference type="NCBI Taxonomy" id="561184"/>
    <lineage>
        <taxon>Bacteria</taxon>
        <taxon>Pseudomonadati</taxon>
        <taxon>Pseudomonadota</taxon>
        <taxon>Alphaproteobacteria</taxon>
        <taxon>Rhodobacterales</taxon>
        <taxon>Roseobacteraceae</taxon>
        <taxon>Mameliella</taxon>
    </lineage>
</organism>
<keyword evidence="2" id="KW-1185">Reference proteome</keyword>
<dbReference type="Pfam" id="PF07087">
    <property type="entry name" value="DUF1353"/>
    <property type="match status" value="1"/>
</dbReference>
<evidence type="ECO:0008006" key="3">
    <source>
        <dbReference type="Google" id="ProtNLM"/>
    </source>
</evidence>
<dbReference type="Proteomes" id="UP000030960">
    <property type="component" value="Unassembled WGS sequence"/>
</dbReference>
<sequence>MQRKTKGRALFAVGLLLVAGGAGAVIGVPEYLARSAAAKASTCLEVESRDRLCRFIGGPLQMAGEPVFIENFHHAFLPTRAQIDFIDASGDTWTAPPQTLTDGATIPVIFAPLIGDRQSREYLMAAALHDAYCGVGNEELSTYRQRGWREVHRMFYEALLVNGTPPKKAKIMYAAVFLGGPRWNEPDVSLAHIPDEVLLQEMEWCLEWIELADPTPEEIEQWMEERGQLLLSGEAQTIPAYLREASDPRKF</sequence>
<dbReference type="RefSeq" id="WP_052244675.1">
    <property type="nucleotide sequence ID" value="NZ_JSUQ01000017.1"/>
</dbReference>
<name>A0A0B3S434_9RHOB</name>
<protein>
    <recommendedName>
        <fullName evidence="3">DUF1353 domain-containing protein</fullName>
    </recommendedName>
</protein>
<comment type="caution">
    <text evidence="1">The sequence shown here is derived from an EMBL/GenBank/DDBJ whole genome shotgun (WGS) entry which is preliminary data.</text>
</comment>
<dbReference type="AlphaFoldDB" id="A0A0B3S434"/>
<dbReference type="OrthoDB" id="7860705at2"/>
<reference evidence="1 2" key="1">
    <citation type="submission" date="2014-10" db="EMBL/GenBank/DDBJ databases">
        <title>Genome sequence of Ponticoccus sp. strain UMTAT08 isolated from clonal culture of toxic dinoflagellate Alexandrium tamiyavanichii.</title>
        <authorList>
            <person name="Gan H.Y."/>
            <person name="Muhd D.-D."/>
            <person name="Mohd Noor M.E."/>
            <person name="Yeong Y.S."/>
            <person name="Usup G."/>
        </authorList>
    </citation>
    <scope>NUCLEOTIDE SEQUENCE [LARGE SCALE GENOMIC DNA]</scope>
    <source>
        <strain evidence="1 2">UMTAT08</strain>
    </source>
</reference>
<proteinExistence type="predicted"/>
<dbReference type="InterPro" id="IPR010767">
    <property type="entry name" value="Phage_CGC-2007_Cje0229"/>
</dbReference>